<reference evidence="1" key="1">
    <citation type="submission" date="2020-07" db="EMBL/GenBank/DDBJ databases">
        <title>Multicomponent nature underlies the extraordinary mechanical properties of spider dragline silk.</title>
        <authorList>
            <person name="Kono N."/>
            <person name="Nakamura H."/>
            <person name="Mori M."/>
            <person name="Yoshida Y."/>
            <person name="Ohtoshi R."/>
            <person name="Malay A.D."/>
            <person name="Moran D.A.P."/>
            <person name="Tomita M."/>
            <person name="Numata K."/>
            <person name="Arakawa K."/>
        </authorList>
    </citation>
    <scope>NUCLEOTIDE SEQUENCE</scope>
</reference>
<gene>
    <name evidence="1" type="primary">WN55_08618</name>
    <name evidence="1" type="ORF">TNCT_150611</name>
</gene>
<dbReference type="Proteomes" id="UP000887116">
    <property type="component" value="Unassembled WGS sequence"/>
</dbReference>
<dbReference type="EMBL" id="BMAO01038896">
    <property type="protein sequence ID" value="GFR27683.1"/>
    <property type="molecule type" value="Genomic_DNA"/>
</dbReference>
<dbReference type="OrthoDB" id="8019630at2759"/>
<dbReference type="InterPro" id="IPR036397">
    <property type="entry name" value="RNaseH_sf"/>
</dbReference>
<accession>A0A8X6JJD8</accession>
<evidence type="ECO:0008006" key="3">
    <source>
        <dbReference type="Google" id="ProtNLM"/>
    </source>
</evidence>
<dbReference type="AlphaFoldDB" id="A0A8X6JJD8"/>
<evidence type="ECO:0000313" key="1">
    <source>
        <dbReference type="EMBL" id="GFR27683.1"/>
    </source>
</evidence>
<sequence length="142" mass="16692">MLDETHFYLNGYVNKQNCRFVGSENPRATHQHQLHLSKCTIWCNVMANRVIDPYFFENEDGTPETISWAPYRTMIENFLRPMAEQNPNLWFQHDGANAYTARQTMEQLREIFGKRPISKNSDFPWPPPLTDVTAPDFFYGDI</sequence>
<dbReference type="GO" id="GO:0003676">
    <property type="term" value="F:nucleic acid binding"/>
    <property type="evidence" value="ECO:0007669"/>
    <property type="project" value="InterPro"/>
</dbReference>
<name>A0A8X6JJD8_TRICU</name>
<comment type="caution">
    <text evidence="1">The sequence shown here is derived from an EMBL/GenBank/DDBJ whole genome shotgun (WGS) entry which is preliminary data.</text>
</comment>
<keyword evidence="2" id="KW-1185">Reference proteome</keyword>
<protein>
    <recommendedName>
        <fullName evidence="3">Transposase</fullName>
    </recommendedName>
</protein>
<evidence type="ECO:0000313" key="2">
    <source>
        <dbReference type="Proteomes" id="UP000887116"/>
    </source>
</evidence>
<organism evidence="1 2">
    <name type="scientific">Trichonephila clavata</name>
    <name type="common">Joro spider</name>
    <name type="synonym">Nephila clavata</name>
    <dbReference type="NCBI Taxonomy" id="2740835"/>
    <lineage>
        <taxon>Eukaryota</taxon>
        <taxon>Metazoa</taxon>
        <taxon>Ecdysozoa</taxon>
        <taxon>Arthropoda</taxon>
        <taxon>Chelicerata</taxon>
        <taxon>Arachnida</taxon>
        <taxon>Araneae</taxon>
        <taxon>Araneomorphae</taxon>
        <taxon>Entelegynae</taxon>
        <taxon>Araneoidea</taxon>
        <taxon>Nephilidae</taxon>
        <taxon>Trichonephila</taxon>
    </lineage>
</organism>
<proteinExistence type="predicted"/>
<dbReference type="Gene3D" id="3.30.420.10">
    <property type="entry name" value="Ribonuclease H-like superfamily/Ribonuclease H"/>
    <property type="match status" value="1"/>
</dbReference>
<dbReference type="PANTHER" id="PTHR47326:SF1">
    <property type="entry name" value="HTH PSQ-TYPE DOMAIN-CONTAINING PROTEIN"/>
    <property type="match status" value="1"/>
</dbReference>
<dbReference type="PANTHER" id="PTHR47326">
    <property type="entry name" value="TRANSPOSABLE ELEMENT TC3 TRANSPOSASE-LIKE PROTEIN"/>
    <property type="match status" value="1"/>
</dbReference>